<reference evidence="1" key="1">
    <citation type="submission" date="2014-09" db="EMBL/GenBank/DDBJ databases">
        <authorList>
            <person name="Magalhaes I.L.F."/>
            <person name="Oliveira U."/>
            <person name="Santos F.R."/>
            <person name="Vidigal T.H.D.A."/>
            <person name="Brescovit A.D."/>
            <person name="Santos A.J."/>
        </authorList>
    </citation>
    <scope>NUCLEOTIDE SEQUENCE</scope>
    <source>
        <tissue evidence="1">Shoot tissue taken approximately 20 cm above the soil surface</tissue>
    </source>
</reference>
<protein>
    <submittedName>
        <fullName evidence="1">Uncharacterized protein</fullName>
    </submittedName>
</protein>
<evidence type="ECO:0000313" key="1">
    <source>
        <dbReference type="EMBL" id="JAD20684.1"/>
    </source>
</evidence>
<organism evidence="1">
    <name type="scientific">Arundo donax</name>
    <name type="common">Giant reed</name>
    <name type="synonym">Donax arundinaceus</name>
    <dbReference type="NCBI Taxonomy" id="35708"/>
    <lineage>
        <taxon>Eukaryota</taxon>
        <taxon>Viridiplantae</taxon>
        <taxon>Streptophyta</taxon>
        <taxon>Embryophyta</taxon>
        <taxon>Tracheophyta</taxon>
        <taxon>Spermatophyta</taxon>
        <taxon>Magnoliopsida</taxon>
        <taxon>Liliopsida</taxon>
        <taxon>Poales</taxon>
        <taxon>Poaceae</taxon>
        <taxon>PACMAD clade</taxon>
        <taxon>Arundinoideae</taxon>
        <taxon>Arundineae</taxon>
        <taxon>Arundo</taxon>
    </lineage>
</organism>
<dbReference type="AlphaFoldDB" id="A0A0A8Y479"/>
<name>A0A0A8Y479_ARUDO</name>
<reference evidence="1" key="2">
    <citation type="journal article" date="2015" name="Data Brief">
        <title>Shoot transcriptome of the giant reed, Arundo donax.</title>
        <authorList>
            <person name="Barrero R.A."/>
            <person name="Guerrero F.D."/>
            <person name="Moolhuijzen P."/>
            <person name="Goolsby J.A."/>
            <person name="Tidwell J."/>
            <person name="Bellgard S.E."/>
            <person name="Bellgard M.I."/>
        </authorList>
    </citation>
    <scope>NUCLEOTIDE SEQUENCE</scope>
    <source>
        <tissue evidence="1">Shoot tissue taken approximately 20 cm above the soil surface</tissue>
    </source>
</reference>
<proteinExistence type="predicted"/>
<accession>A0A0A8Y479</accession>
<dbReference type="EMBL" id="GBRH01277211">
    <property type="protein sequence ID" value="JAD20684.1"/>
    <property type="molecule type" value="Transcribed_RNA"/>
</dbReference>
<sequence length="70" mass="8152">MYKVVSSFILVAKRASELIKTKYNANHVLLEIIAWKCEKDRIKGIAIGPKYYANSHRNKIYICFCFLLGR</sequence>